<keyword evidence="2" id="KW-1185">Reference proteome</keyword>
<dbReference type="STRING" id="112268.A0A182VT91"/>
<dbReference type="GO" id="GO:0006886">
    <property type="term" value="P:intracellular protein transport"/>
    <property type="evidence" value="ECO:0007669"/>
    <property type="project" value="InterPro"/>
</dbReference>
<dbReference type="GO" id="GO:0043161">
    <property type="term" value="P:proteasome-mediated ubiquitin-dependent protein catabolic process"/>
    <property type="evidence" value="ECO:0007669"/>
    <property type="project" value="TreeGrafter"/>
</dbReference>
<reference evidence="2" key="1">
    <citation type="submission" date="2013-03" db="EMBL/GenBank/DDBJ databases">
        <title>The Genome Sequence of Anopheles minimus MINIMUS1.</title>
        <authorList>
            <consortium name="The Broad Institute Genomics Platform"/>
            <person name="Neafsey D.E."/>
            <person name="Walton C."/>
            <person name="Walker B."/>
            <person name="Young S.K."/>
            <person name="Zeng Q."/>
            <person name="Gargeya S."/>
            <person name="Fitzgerald M."/>
            <person name="Haas B."/>
            <person name="Abouelleil A."/>
            <person name="Allen A.W."/>
            <person name="Alvarado L."/>
            <person name="Arachchi H.M."/>
            <person name="Berlin A.M."/>
            <person name="Chapman S.B."/>
            <person name="Gainer-Dewar J."/>
            <person name="Goldberg J."/>
            <person name="Griggs A."/>
            <person name="Gujja S."/>
            <person name="Hansen M."/>
            <person name="Howarth C."/>
            <person name="Imamovic A."/>
            <person name="Ireland A."/>
            <person name="Larimer J."/>
            <person name="McCowan C."/>
            <person name="Murphy C."/>
            <person name="Pearson M."/>
            <person name="Poon T.W."/>
            <person name="Priest M."/>
            <person name="Roberts A."/>
            <person name="Saif S."/>
            <person name="Shea T."/>
            <person name="Sisk P."/>
            <person name="Sykes S."/>
            <person name="Wortman J."/>
            <person name="Nusbaum C."/>
            <person name="Birren B."/>
        </authorList>
    </citation>
    <scope>NUCLEOTIDE SEQUENCE [LARGE SCALE GENOMIC DNA]</scope>
    <source>
        <strain evidence="2">MINIMUS1</strain>
    </source>
</reference>
<accession>A0A182VT91</accession>
<dbReference type="GO" id="GO:0031462">
    <property type="term" value="C:Cul2-RING ubiquitin ligase complex"/>
    <property type="evidence" value="ECO:0007669"/>
    <property type="project" value="TreeGrafter"/>
</dbReference>
<dbReference type="AlphaFoldDB" id="A0A182VT91"/>
<name>A0A182VT91_9DIPT</name>
<organism evidence="1 2">
    <name type="scientific">Anopheles minimus</name>
    <dbReference type="NCBI Taxonomy" id="112268"/>
    <lineage>
        <taxon>Eukaryota</taxon>
        <taxon>Metazoa</taxon>
        <taxon>Ecdysozoa</taxon>
        <taxon>Arthropoda</taxon>
        <taxon>Hexapoda</taxon>
        <taxon>Insecta</taxon>
        <taxon>Pterygota</taxon>
        <taxon>Neoptera</taxon>
        <taxon>Endopterygota</taxon>
        <taxon>Diptera</taxon>
        <taxon>Nematocera</taxon>
        <taxon>Culicoidea</taxon>
        <taxon>Culicidae</taxon>
        <taxon>Anophelinae</taxon>
        <taxon>Anopheles</taxon>
    </lineage>
</organism>
<dbReference type="Gene3D" id="1.25.40.10">
    <property type="entry name" value="Tetratricopeptide repeat domain"/>
    <property type="match status" value="1"/>
</dbReference>
<sequence>MSFVAKFWPLSDIHMGSNCASAVYSSKPLYRLAVEAVIRNFSNNPRCPNYRATIEELPLGVRLDMLAEMCDYPSLVEVQLQVLSDPLLVSDFIRHLSGDLTPLVHCIQWLLSVKKHVPMKLYRQYKKLTEEKISTGGYARLDYRCGLRIGTFLIEIGWTCEAIGVLQLAQQQACFGSAEELAVLRQLLRAETLAGAPNRAKKTYDRMERMLSNIMSVTSTVAQSLPDTENELQSLRDLQAAVFHSFSLYHFEDRNVHRSHECGMESLTSISTRSPSRLVIDVLRQLVRACLGCRLYTKAVFTLKLAFGLVVQDYGRMSALYAETLEDLAILLLACKQTSESVEVYAEAQHIYTQLYGSRNLRLFLAQGNLAYGLCLQAYLTGSRKRALLHIAKSVGNYKRNLPPQHRLLQQILRSRATVDLFKFPDVPSDYFGDDEKEVELFNHKEIVPLSPCA</sequence>
<reference evidence="1" key="2">
    <citation type="submission" date="2020-05" db="UniProtKB">
        <authorList>
            <consortium name="EnsemblMetazoa"/>
        </authorList>
    </citation>
    <scope>IDENTIFICATION</scope>
    <source>
        <strain evidence="1">MINIMUS1</strain>
    </source>
</reference>
<dbReference type="EnsemblMetazoa" id="AMIN001282-RA">
    <property type="protein sequence ID" value="AMIN001282-PA"/>
    <property type="gene ID" value="AMIN001282"/>
</dbReference>
<dbReference type="VEuPathDB" id="VectorBase:AMIN001282"/>
<dbReference type="PANTHER" id="PTHR46575:SF1">
    <property type="entry name" value="AMYLOID PROTEIN-BINDING PROTEIN 2"/>
    <property type="match status" value="1"/>
</dbReference>
<dbReference type="InterPro" id="IPR011990">
    <property type="entry name" value="TPR-like_helical_dom_sf"/>
</dbReference>
<dbReference type="InterPro" id="IPR042476">
    <property type="entry name" value="APPBP2"/>
</dbReference>
<protein>
    <submittedName>
        <fullName evidence="1">Uncharacterized protein</fullName>
    </submittedName>
</protein>
<dbReference type="Proteomes" id="UP000075920">
    <property type="component" value="Unassembled WGS sequence"/>
</dbReference>
<dbReference type="GO" id="GO:1990756">
    <property type="term" value="F:ubiquitin-like ligase-substrate adaptor activity"/>
    <property type="evidence" value="ECO:0007669"/>
    <property type="project" value="TreeGrafter"/>
</dbReference>
<proteinExistence type="predicted"/>
<dbReference type="PANTHER" id="PTHR46575">
    <property type="entry name" value="AMYLOID PROTEIN-BINDING PROTEIN 2"/>
    <property type="match status" value="1"/>
</dbReference>
<evidence type="ECO:0000313" key="2">
    <source>
        <dbReference type="Proteomes" id="UP000075920"/>
    </source>
</evidence>
<evidence type="ECO:0000313" key="1">
    <source>
        <dbReference type="EnsemblMetazoa" id="AMIN001282-PA"/>
    </source>
</evidence>